<dbReference type="RefSeq" id="WP_183682024.1">
    <property type="nucleotide sequence ID" value="NZ_JACHHH010000001.1"/>
</dbReference>
<sequence length="299" mass="34587">MTGKIIKGIGGFYYVDTKSGVFECHAKGLFRNKKEKPLVGDMVEVEEIPDTEKEMVGQILRILPRKNELIRPLVSNIDQAALVFAVKEPEPSFPLIDRFLLHLEAREIPCMLFFNKRDLLSECEADYREKMQSIYEKAGIPVYFFQSNTKEDREEILKLLKGKTTVFSGPSGVGKSSMINLLLEDRRMETGSLSEKIKRGKNTTRHAEFFSLGEDSYVLDTPGFTSLFPPDISPENLRYFYPEFEEYRQSCRYNTCYHLGEKKQDCGVKQAVEKGEIAPERYESYKSLYQEIVQERKNY</sequence>
<dbReference type="EC" id="3.6.1.-" evidence="10"/>
<evidence type="ECO:0000313" key="14">
    <source>
        <dbReference type="Proteomes" id="UP000522163"/>
    </source>
</evidence>
<keyword evidence="2 10" id="KW-0690">Ribosome biogenesis</keyword>
<dbReference type="Proteomes" id="UP000522163">
    <property type="component" value="Unassembled WGS sequence"/>
</dbReference>
<dbReference type="InterPro" id="IPR010914">
    <property type="entry name" value="RsgA_GTPase_dom"/>
</dbReference>
<feature type="binding site" evidence="10">
    <location>
        <position position="258"/>
    </location>
    <ligand>
        <name>Zn(2+)</name>
        <dbReference type="ChEBI" id="CHEBI:29105"/>
    </ligand>
</feature>
<evidence type="ECO:0000256" key="4">
    <source>
        <dbReference type="ARBA" id="ARBA00022730"/>
    </source>
</evidence>
<dbReference type="CDD" id="cd04466">
    <property type="entry name" value="S1_YloQ_GTPase"/>
    <property type="match status" value="1"/>
</dbReference>
<dbReference type="InterPro" id="IPR031944">
    <property type="entry name" value="RsgA_N"/>
</dbReference>
<evidence type="ECO:0000259" key="11">
    <source>
        <dbReference type="PROSITE" id="PS50936"/>
    </source>
</evidence>
<comment type="caution">
    <text evidence="13">The sequence shown here is derived from an EMBL/GenBank/DDBJ whole genome shotgun (WGS) entry which is preliminary data.</text>
</comment>
<feature type="domain" description="CP-type G" evidence="12">
    <location>
        <begin position="66"/>
        <end position="227"/>
    </location>
</feature>
<evidence type="ECO:0000256" key="9">
    <source>
        <dbReference type="ARBA" id="ARBA00023134"/>
    </source>
</evidence>
<feature type="binding site" evidence="10">
    <location>
        <position position="266"/>
    </location>
    <ligand>
        <name>Zn(2+)</name>
        <dbReference type="ChEBI" id="CHEBI:29105"/>
    </ligand>
</feature>
<dbReference type="EMBL" id="JACHHH010000001">
    <property type="protein sequence ID" value="MBB6040337.1"/>
    <property type="molecule type" value="Genomic_DNA"/>
</dbReference>
<evidence type="ECO:0000313" key="13">
    <source>
        <dbReference type="EMBL" id="MBB6040337.1"/>
    </source>
</evidence>
<keyword evidence="4 10" id="KW-0699">rRNA-binding</keyword>
<feature type="binding site" evidence="10">
    <location>
        <begin position="169"/>
        <end position="177"/>
    </location>
    <ligand>
        <name>GTP</name>
        <dbReference type="ChEBI" id="CHEBI:37565"/>
    </ligand>
</feature>
<evidence type="ECO:0000259" key="12">
    <source>
        <dbReference type="PROSITE" id="PS51721"/>
    </source>
</evidence>
<dbReference type="HAMAP" id="MF_01820">
    <property type="entry name" value="GTPase_RsgA"/>
    <property type="match status" value="1"/>
</dbReference>
<dbReference type="SUPFAM" id="SSF52540">
    <property type="entry name" value="P-loop containing nucleoside triphosphate hydrolases"/>
    <property type="match status" value="1"/>
</dbReference>
<keyword evidence="1 10" id="KW-0963">Cytoplasm</keyword>
<dbReference type="GeneID" id="85013869"/>
<comment type="function">
    <text evidence="10">One of several proteins that assist in the late maturation steps of the functional core of the 30S ribosomal subunit. Helps release RbfA from mature subunits. May play a role in the assembly of ribosomal proteins into the subunit. Circularly permuted GTPase that catalyzes slow GTP hydrolysis, GTPase activity is stimulated by the 30S ribosomal subunit.</text>
</comment>
<evidence type="ECO:0000256" key="2">
    <source>
        <dbReference type="ARBA" id="ARBA00022517"/>
    </source>
</evidence>
<feature type="binding site" evidence="10">
    <location>
        <position position="251"/>
    </location>
    <ligand>
        <name>Zn(2+)</name>
        <dbReference type="ChEBI" id="CHEBI:29105"/>
    </ligand>
</feature>
<dbReference type="Gene3D" id="3.40.50.300">
    <property type="entry name" value="P-loop containing nucleotide triphosphate hydrolases"/>
    <property type="match status" value="1"/>
</dbReference>
<dbReference type="GO" id="GO:0005737">
    <property type="term" value="C:cytoplasm"/>
    <property type="evidence" value="ECO:0007669"/>
    <property type="project" value="UniProtKB-SubCell"/>
</dbReference>
<dbReference type="Gene3D" id="2.40.50.140">
    <property type="entry name" value="Nucleic acid-binding proteins"/>
    <property type="match status" value="1"/>
</dbReference>
<dbReference type="GO" id="GO:0019843">
    <property type="term" value="F:rRNA binding"/>
    <property type="evidence" value="ECO:0007669"/>
    <property type="project" value="UniProtKB-KW"/>
</dbReference>
<accession>A0A7W9W1L7</accession>
<dbReference type="AlphaFoldDB" id="A0A7W9W1L7"/>
<dbReference type="GO" id="GO:0042274">
    <property type="term" value="P:ribosomal small subunit biogenesis"/>
    <property type="evidence" value="ECO:0007669"/>
    <property type="project" value="UniProtKB-UniRule"/>
</dbReference>
<evidence type="ECO:0000256" key="6">
    <source>
        <dbReference type="ARBA" id="ARBA00022801"/>
    </source>
</evidence>
<organism evidence="13 14">
    <name type="scientific">Oribacterium sinus</name>
    <dbReference type="NCBI Taxonomy" id="237576"/>
    <lineage>
        <taxon>Bacteria</taxon>
        <taxon>Bacillati</taxon>
        <taxon>Bacillota</taxon>
        <taxon>Clostridia</taxon>
        <taxon>Lachnospirales</taxon>
        <taxon>Lachnospiraceae</taxon>
        <taxon>Oribacterium</taxon>
    </lineage>
</organism>
<dbReference type="NCBIfam" id="TIGR00157">
    <property type="entry name" value="ribosome small subunit-dependent GTPase A"/>
    <property type="match status" value="1"/>
</dbReference>
<name>A0A7W9W1L7_9FIRM</name>
<evidence type="ECO:0000256" key="7">
    <source>
        <dbReference type="ARBA" id="ARBA00022833"/>
    </source>
</evidence>
<dbReference type="Pfam" id="PF16745">
    <property type="entry name" value="RsgA_N"/>
    <property type="match status" value="1"/>
</dbReference>
<evidence type="ECO:0000256" key="5">
    <source>
        <dbReference type="ARBA" id="ARBA00022741"/>
    </source>
</evidence>
<dbReference type="Gene3D" id="1.10.40.50">
    <property type="entry name" value="Probable gtpase engc, domain 3"/>
    <property type="match status" value="1"/>
</dbReference>
<dbReference type="SUPFAM" id="SSF50249">
    <property type="entry name" value="Nucleic acid-binding proteins"/>
    <property type="match status" value="1"/>
</dbReference>
<evidence type="ECO:0000256" key="8">
    <source>
        <dbReference type="ARBA" id="ARBA00022884"/>
    </source>
</evidence>
<keyword evidence="9 10" id="KW-0342">GTP-binding</keyword>
<dbReference type="CDD" id="cd01854">
    <property type="entry name" value="YjeQ_EngC"/>
    <property type="match status" value="1"/>
</dbReference>
<proteinExistence type="inferred from homology"/>
<dbReference type="PROSITE" id="PS50936">
    <property type="entry name" value="ENGC_GTPASE"/>
    <property type="match status" value="1"/>
</dbReference>
<comment type="similarity">
    <text evidence="10">Belongs to the TRAFAC class YlqF/YawG GTPase family. RsgA subfamily.</text>
</comment>
<dbReference type="PANTHER" id="PTHR32120">
    <property type="entry name" value="SMALL RIBOSOMAL SUBUNIT BIOGENESIS GTPASE RSGA"/>
    <property type="match status" value="1"/>
</dbReference>
<dbReference type="GO" id="GO:0046872">
    <property type="term" value="F:metal ion binding"/>
    <property type="evidence" value="ECO:0007669"/>
    <property type="project" value="UniProtKB-KW"/>
</dbReference>
<protein>
    <recommendedName>
        <fullName evidence="10">Small ribosomal subunit biogenesis GTPase RsgA</fullName>
        <ecNumber evidence="10">3.6.1.-</ecNumber>
    </recommendedName>
</protein>
<dbReference type="GO" id="GO:0005525">
    <property type="term" value="F:GTP binding"/>
    <property type="evidence" value="ECO:0007669"/>
    <property type="project" value="UniProtKB-UniRule"/>
</dbReference>
<keyword evidence="3 10" id="KW-0479">Metal-binding</keyword>
<evidence type="ECO:0000256" key="1">
    <source>
        <dbReference type="ARBA" id="ARBA00022490"/>
    </source>
</evidence>
<comment type="cofactor">
    <cofactor evidence="10">
        <name>Zn(2+)</name>
        <dbReference type="ChEBI" id="CHEBI:29105"/>
    </cofactor>
    <text evidence="10">Binds 1 zinc ion per subunit.</text>
</comment>
<reference evidence="13 14" key="1">
    <citation type="submission" date="2020-08" db="EMBL/GenBank/DDBJ databases">
        <title>Genomic Encyclopedia of Type Strains, Phase IV (KMG-IV): sequencing the most valuable type-strain genomes for metagenomic binning, comparative biology and taxonomic classification.</title>
        <authorList>
            <person name="Goeker M."/>
        </authorList>
    </citation>
    <scope>NUCLEOTIDE SEQUENCE [LARGE SCALE GENOMIC DNA]</scope>
    <source>
        <strain evidence="13 14">DSM 17245</strain>
    </source>
</reference>
<dbReference type="InterPro" id="IPR012340">
    <property type="entry name" value="NA-bd_OB-fold"/>
</dbReference>
<comment type="subcellular location">
    <subcellularLocation>
        <location evidence="10">Cytoplasm</location>
    </subcellularLocation>
</comment>
<keyword evidence="6 10" id="KW-0378">Hydrolase</keyword>
<keyword evidence="8 10" id="KW-0694">RNA-binding</keyword>
<feature type="binding site" evidence="10">
    <location>
        <position position="256"/>
    </location>
    <ligand>
        <name>Zn(2+)</name>
        <dbReference type="ChEBI" id="CHEBI:29105"/>
    </ligand>
</feature>
<feature type="domain" description="EngC GTPase" evidence="11">
    <location>
        <begin position="75"/>
        <end position="225"/>
    </location>
</feature>
<dbReference type="InterPro" id="IPR004881">
    <property type="entry name" value="Ribosome_biogen_GTPase_RsgA"/>
</dbReference>
<keyword evidence="7 10" id="KW-0862">Zinc</keyword>
<keyword evidence="5 10" id="KW-0547">Nucleotide-binding</keyword>
<gene>
    <name evidence="10" type="primary">rsgA</name>
    <name evidence="13" type="ORF">HNQ46_000298</name>
</gene>
<dbReference type="GO" id="GO:0003924">
    <property type="term" value="F:GTPase activity"/>
    <property type="evidence" value="ECO:0007669"/>
    <property type="project" value="UniProtKB-UniRule"/>
</dbReference>
<evidence type="ECO:0000256" key="10">
    <source>
        <dbReference type="HAMAP-Rule" id="MF_01820"/>
    </source>
</evidence>
<dbReference type="PANTHER" id="PTHR32120:SF11">
    <property type="entry name" value="SMALL RIBOSOMAL SUBUNIT BIOGENESIS GTPASE RSGA 1, MITOCHONDRIAL-RELATED"/>
    <property type="match status" value="1"/>
</dbReference>
<dbReference type="InterPro" id="IPR030378">
    <property type="entry name" value="G_CP_dom"/>
</dbReference>
<dbReference type="InterPro" id="IPR027417">
    <property type="entry name" value="P-loop_NTPase"/>
</dbReference>
<comment type="subunit">
    <text evidence="10">Monomer. Associates with 30S ribosomal subunit, binds 16S rRNA.</text>
</comment>
<evidence type="ECO:0000256" key="3">
    <source>
        <dbReference type="ARBA" id="ARBA00022723"/>
    </source>
</evidence>
<dbReference type="PROSITE" id="PS51721">
    <property type="entry name" value="G_CP"/>
    <property type="match status" value="1"/>
</dbReference>
<feature type="binding site" evidence="10">
    <location>
        <begin position="115"/>
        <end position="118"/>
    </location>
    <ligand>
        <name>GTP</name>
        <dbReference type="ChEBI" id="CHEBI:37565"/>
    </ligand>
</feature>
<dbReference type="Pfam" id="PF03193">
    <property type="entry name" value="RsgA_GTPase"/>
    <property type="match status" value="1"/>
</dbReference>